<keyword evidence="2" id="KW-1185">Reference proteome</keyword>
<evidence type="ECO:0000313" key="2">
    <source>
        <dbReference type="Proteomes" id="UP000192761"/>
    </source>
</evidence>
<reference evidence="1 2" key="1">
    <citation type="submission" date="2017-04" db="EMBL/GenBank/DDBJ databases">
        <authorList>
            <person name="Afonso C.L."/>
            <person name="Miller P.J."/>
            <person name="Scott M.A."/>
            <person name="Spackman E."/>
            <person name="Goraichik I."/>
            <person name="Dimitrov K.M."/>
            <person name="Suarez D.L."/>
            <person name="Swayne D.E."/>
        </authorList>
    </citation>
    <scope>NUCLEOTIDE SEQUENCE [LARGE SCALE GENOMIC DNA]</scope>
    <source>
        <strain evidence="1 2">DSM 23236</strain>
    </source>
</reference>
<accession>A0A1W1XX20</accession>
<name>A0A1W1XX20_9NEIS</name>
<sequence>MHGASKIARNTTIVITLYIEMGRTKIDLTLKYIPASGIYRIPLPIATAVPRQFIRNDRGIRNADV</sequence>
<dbReference type="EMBL" id="FWXD01000020">
    <property type="protein sequence ID" value="SMC28081.1"/>
    <property type="molecule type" value="Genomic_DNA"/>
</dbReference>
<protein>
    <submittedName>
        <fullName evidence="1">Uncharacterized protein</fullName>
    </submittedName>
</protein>
<dbReference type="AlphaFoldDB" id="A0A1W1XX20"/>
<organism evidence="1 2">
    <name type="scientific">Andreprevotia lacus DSM 23236</name>
    <dbReference type="NCBI Taxonomy" id="1121001"/>
    <lineage>
        <taxon>Bacteria</taxon>
        <taxon>Pseudomonadati</taxon>
        <taxon>Pseudomonadota</taxon>
        <taxon>Betaproteobacteria</taxon>
        <taxon>Neisseriales</taxon>
        <taxon>Chitinibacteraceae</taxon>
        <taxon>Andreprevotia</taxon>
    </lineage>
</organism>
<dbReference type="Proteomes" id="UP000192761">
    <property type="component" value="Unassembled WGS sequence"/>
</dbReference>
<gene>
    <name evidence="1" type="ORF">SAMN02745857_03107</name>
</gene>
<evidence type="ECO:0000313" key="1">
    <source>
        <dbReference type="EMBL" id="SMC28081.1"/>
    </source>
</evidence>
<proteinExistence type="predicted"/>